<dbReference type="InterPro" id="IPR020852">
    <property type="entry name" value="RNR_Ib_NrdI_bac"/>
</dbReference>
<dbReference type="PIRSF" id="PIRSF005087">
    <property type="entry name" value="NrdI"/>
    <property type="match status" value="1"/>
</dbReference>
<comment type="caution">
    <text evidence="4">The sequence shown here is derived from an EMBL/GenBank/DDBJ whole genome shotgun (WGS) entry which is preliminary data.</text>
</comment>
<dbReference type="SUPFAM" id="SSF52218">
    <property type="entry name" value="Flavoproteins"/>
    <property type="match status" value="1"/>
</dbReference>
<dbReference type="HAMAP" id="MF_00128">
    <property type="entry name" value="NrdI"/>
    <property type="match status" value="1"/>
</dbReference>
<dbReference type="InterPro" id="IPR004465">
    <property type="entry name" value="RNR_NrdI"/>
</dbReference>
<accession>A0ABT4EMB4</accession>
<evidence type="ECO:0000256" key="3">
    <source>
        <dbReference type="HAMAP-Rule" id="MF_00128"/>
    </source>
</evidence>
<evidence type="ECO:0000313" key="5">
    <source>
        <dbReference type="Proteomes" id="UP001527052"/>
    </source>
</evidence>
<keyword evidence="5" id="KW-1185">Reference proteome</keyword>
<dbReference type="EMBL" id="JAMDLZ010000012">
    <property type="protein sequence ID" value="MCY9546810.1"/>
    <property type="molecule type" value="Genomic_DNA"/>
</dbReference>
<sequence>MLIYYASLTGNVQRFVEKLNIETKCIREENASEPYVLITYTFGFGEVPIEVKKWLKNNGHLMRAVAVSGNRNWGDNYGKAGDLIAQEYGVPLLQKFELAGTDEDVRIFNERMLRFCDITN</sequence>
<organism evidence="4 5">
    <name type="scientific">Lysinibacillus xylanilyticus</name>
    <dbReference type="NCBI Taxonomy" id="582475"/>
    <lineage>
        <taxon>Bacteria</taxon>
        <taxon>Bacillati</taxon>
        <taxon>Bacillota</taxon>
        <taxon>Bacilli</taxon>
        <taxon>Bacillales</taxon>
        <taxon>Bacillaceae</taxon>
        <taxon>Lysinibacillus</taxon>
    </lineage>
</organism>
<evidence type="ECO:0000313" key="4">
    <source>
        <dbReference type="EMBL" id="MCY9546810.1"/>
    </source>
</evidence>
<protein>
    <recommendedName>
        <fullName evidence="3">Protein NrdI</fullName>
    </recommendedName>
</protein>
<reference evidence="4 5" key="1">
    <citation type="submission" date="2022-05" db="EMBL/GenBank/DDBJ databases">
        <title>Genome Sequencing of Bee-Associated Microbes.</title>
        <authorList>
            <person name="Dunlap C."/>
        </authorList>
    </citation>
    <scope>NUCLEOTIDE SEQUENCE [LARGE SCALE GENOMIC DNA]</scope>
    <source>
        <strain evidence="4 5">NRRL BD-083</strain>
    </source>
</reference>
<dbReference type="InterPro" id="IPR029039">
    <property type="entry name" value="Flavoprotein-like_sf"/>
</dbReference>
<comment type="function">
    <text evidence="1 3">Probably involved in ribonucleotide reductase function.</text>
</comment>
<dbReference type="Gene3D" id="3.40.50.360">
    <property type="match status" value="1"/>
</dbReference>
<dbReference type="PANTHER" id="PTHR37297:SF1">
    <property type="entry name" value="PROTEIN NRDI"/>
    <property type="match status" value="1"/>
</dbReference>
<evidence type="ECO:0000256" key="1">
    <source>
        <dbReference type="ARBA" id="ARBA00003999"/>
    </source>
</evidence>
<gene>
    <name evidence="3 4" type="primary">nrdI</name>
    <name evidence="4" type="ORF">M5W82_07570</name>
</gene>
<dbReference type="PANTHER" id="PTHR37297">
    <property type="entry name" value="PROTEIN NRDI"/>
    <property type="match status" value="1"/>
</dbReference>
<dbReference type="RefSeq" id="WP_268636996.1">
    <property type="nucleotide sequence ID" value="NZ_JAMDLZ010000012.1"/>
</dbReference>
<dbReference type="Pfam" id="PF07972">
    <property type="entry name" value="Flavodoxin_NdrI"/>
    <property type="match status" value="1"/>
</dbReference>
<proteinExistence type="inferred from homology"/>
<dbReference type="Proteomes" id="UP001527052">
    <property type="component" value="Unassembled WGS sequence"/>
</dbReference>
<dbReference type="NCBIfam" id="TIGR00333">
    <property type="entry name" value="nrdI"/>
    <property type="match status" value="1"/>
</dbReference>
<comment type="similarity">
    <text evidence="2 3">Belongs to the NrdI family.</text>
</comment>
<evidence type="ECO:0000256" key="2">
    <source>
        <dbReference type="ARBA" id="ARBA00009942"/>
    </source>
</evidence>
<name>A0ABT4EMB4_9BACI</name>